<proteinExistence type="predicted"/>
<accession>A0AC35F8J0</accession>
<reference evidence="2" key="1">
    <citation type="submission" date="2025-08" db="UniProtKB">
        <authorList>
            <consortium name="WormBaseParasite"/>
        </authorList>
    </citation>
    <scope>IDENTIFICATION</scope>
</reference>
<evidence type="ECO:0000313" key="1">
    <source>
        <dbReference type="Proteomes" id="UP000887580"/>
    </source>
</evidence>
<protein>
    <submittedName>
        <fullName evidence="2">Uncharacterized protein</fullName>
    </submittedName>
</protein>
<dbReference type="Proteomes" id="UP000887580">
    <property type="component" value="Unplaced"/>
</dbReference>
<sequence>MDAIITLDSDDENDCLMEVNQDPQIEAGSSSSSGALIKENLSFGDFTPFSFPENDETDEEFDPNEEFDMDDLENVKVIERIERQSMPFYGLPKSSKMVYSYAKNDSVNQILNSLPNNFKVDKLKKLLPEDFVKQFGGIEAAYKEVVYYVIEERRKKKYEAMIECFLDMARKAGANEETIKYILDLPDEKNEITPEIKRELWDEILAQIETAPPDSKEGGDVVEENYGDDEILQSSPPITLESEIECIVIDDD</sequence>
<dbReference type="WBParaSite" id="PS1159_v2.g15050.t1">
    <property type="protein sequence ID" value="PS1159_v2.g15050.t1"/>
    <property type="gene ID" value="PS1159_v2.g15050"/>
</dbReference>
<evidence type="ECO:0000313" key="2">
    <source>
        <dbReference type="WBParaSite" id="PS1159_v2.g15050.t1"/>
    </source>
</evidence>
<organism evidence="1 2">
    <name type="scientific">Panagrolaimus sp. PS1159</name>
    <dbReference type="NCBI Taxonomy" id="55785"/>
    <lineage>
        <taxon>Eukaryota</taxon>
        <taxon>Metazoa</taxon>
        <taxon>Ecdysozoa</taxon>
        <taxon>Nematoda</taxon>
        <taxon>Chromadorea</taxon>
        <taxon>Rhabditida</taxon>
        <taxon>Tylenchina</taxon>
        <taxon>Panagrolaimomorpha</taxon>
        <taxon>Panagrolaimoidea</taxon>
        <taxon>Panagrolaimidae</taxon>
        <taxon>Panagrolaimus</taxon>
    </lineage>
</organism>
<name>A0AC35F8J0_9BILA</name>